<feature type="transmembrane region" description="Helical" evidence="4">
    <location>
        <begin position="9"/>
        <end position="31"/>
    </location>
</feature>
<dbReference type="CDD" id="cd17477">
    <property type="entry name" value="MFS_YcaD_like"/>
    <property type="match status" value="1"/>
</dbReference>
<feature type="transmembrane region" description="Helical" evidence="4">
    <location>
        <begin position="202"/>
        <end position="221"/>
    </location>
</feature>
<keyword evidence="1 4" id="KW-0812">Transmembrane</keyword>
<dbReference type="InterPro" id="IPR011701">
    <property type="entry name" value="MFS"/>
</dbReference>
<keyword evidence="3 4" id="KW-0472">Membrane</keyword>
<reference evidence="5 6" key="1">
    <citation type="submission" date="2020-02" db="EMBL/GenBank/DDBJ databases">
        <title>Nitrogenibacter mangrovi gen. nov., sp. nov. isolated from mangrove sediment, a denitrifying betaproteobacterium.</title>
        <authorList>
            <person name="Liao H."/>
            <person name="Tian Y."/>
        </authorList>
    </citation>
    <scope>NUCLEOTIDE SEQUENCE [LARGE SCALE GENOMIC DNA]</scope>
    <source>
        <strain evidence="5 6">M9-3-2</strain>
    </source>
</reference>
<feature type="transmembrane region" description="Helical" evidence="4">
    <location>
        <begin position="294"/>
        <end position="313"/>
    </location>
</feature>
<protein>
    <submittedName>
        <fullName evidence="5">MFS transporter</fullName>
    </submittedName>
</protein>
<evidence type="ECO:0000313" key="5">
    <source>
        <dbReference type="EMBL" id="QID16264.1"/>
    </source>
</evidence>
<proteinExistence type="predicted"/>
<keyword evidence="2 4" id="KW-1133">Transmembrane helix</keyword>
<dbReference type="EMBL" id="CP048836">
    <property type="protein sequence ID" value="QID16264.1"/>
    <property type="molecule type" value="Genomic_DNA"/>
</dbReference>
<dbReference type="InterPro" id="IPR036259">
    <property type="entry name" value="MFS_trans_sf"/>
</dbReference>
<dbReference type="GO" id="GO:0005886">
    <property type="term" value="C:plasma membrane"/>
    <property type="evidence" value="ECO:0007669"/>
    <property type="project" value="TreeGrafter"/>
</dbReference>
<dbReference type="GO" id="GO:0022857">
    <property type="term" value="F:transmembrane transporter activity"/>
    <property type="evidence" value="ECO:0007669"/>
    <property type="project" value="InterPro"/>
</dbReference>
<feature type="transmembrane region" description="Helical" evidence="4">
    <location>
        <begin position="353"/>
        <end position="372"/>
    </location>
</feature>
<dbReference type="Proteomes" id="UP000501991">
    <property type="component" value="Chromosome"/>
</dbReference>
<feature type="transmembrane region" description="Helical" evidence="4">
    <location>
        <begin position="96"/>
        <end position="119"/>
    </location>
</feature>
<dbReference type="PANTHER" id="PTHR23521:SF3">
    <property type="entry name" value="MFS TRANSPORTER"/>
    <property type="match status" value="1"/>
</dbReference>
<feature type="transmembrane region" description="Helical" evidence="4">
    <location>
        <begin position="73"/>
        <end position="90"/>
    </location>
</feature>
<dbReference type="RefSeq" id="WP_173763432.1">
    <property type="nucleotide sequence ID" value="NZ_CP048836.1"/>
</dbReference>
<feature type="transmembrane region" description="Helical" evidence="4">
    <location>
        <begin position="43"/>
        <end position="61"/>
    </location>
</feature>
<feature type="transmembrane region" description="Helical" evidence="4">
    <location>
        <begin position="233"/>
        <end position="253"/>
    </location>
</feature>
<evidence type="ECO:0000256" key="3">
    <source>
        <dbReference type="ARBA" id="ARBA00023136"/>
    </source>
</evidence>
<dbReference type="PANTHER" id="PTHR23521">
    <property type="entry name" value="TRANSPORTER MFS SUPERFAMILY"/>
    <property type="match status" value="1"/>
</dbReference>
<name>A0A6C1B1W0_9RHOO</name>
<evidence type="ECO:0000313" key="6">
    <source>
        <dbReference type="Proteomes" id="UP000501991"/>
    </source>
</evidence>
<dbReference type="AlphaFoldDB" id="A0A6C1B1W0"/>
<evidence type="ECO:0000256" key="2">
    <source>
        <dbReference type="ARBA" id="ARBA00022989"/>
    </source>
</evidence>
<feature type="transmembrane region" description="Helical" evidence="4">
    <location>
        <begin position="265"/>
        <end position="288"/>
    </location>
</feature>
<organism evidence="5 6">
    <name type="scientific">Nitrogeniibacter mangrovi</name>
    <dbReference type="NCBI Taxonomy" id="2016596"/>
    <lineage>
        <taxon>Bacteria</taxon>
        <taxon>Pseudomonadati</taxon>
        <taxon>Pseudomonadota</taxon>
        <taxon>Betaproteobacteria</taxon>
        <taxon>Rhodocyclales</taxon>
        <taxon>Zoogloeaceae</taxon>
        <taxon>Nitrogeniibacter</taxon>
    </lineage>
</organism>
<evidence type="ECO:0000256" key="4">
    <source>
        <dbReference type="SAM" id="Phobius"/>
    </source>
</evidence>
<sequence>MVSVVARILALLSGTVLLLLGVGLLNTLLVLRGAYEGFSDDTLGLMGSSYFAGFLVGTLAVPHLIRRMGHIRAFAFFTAALTAAVLGHLMRIDATVWIVLRVVAGAAIVGLYIVIESWLSSHAGDQLRGRVFAIYMVCNLGALAAAQQLLAIDAPSGYLLFVIAAALVCVAAMPVSATRLAPPEVPAEGRMSLRGCYRKAPVAVVAGVLSGLAMGAFWSLGAVYVRRLGAGETVAADFMTAAILGGVALQWPIGHFSDGSDRRRALVLVALLTTAAAAAMLLVGAGYWPLLAAAFAFGGVAFSLYPIAVAHLIDHLRTEEILSGNATLLLFHGGGAAVGPMIAGALMAHLGPMALPLHFMVMTLLLAGIAFWHTRRRDDVIVDEPAVFVPMVRTSQGALDMMASAEQAAGATTETHTN</sequence>
<keyword evidence="6" id="KW-1185">Reference proteome</keyword>
<evidence type="ECO:0000256" key="1">
    <source>
        <dbReference type="ARBA" id="ARBA00022692"/>
    </source>
</evidence>
<gene>
    <name evidence="5" type="ORF">G3580_00665</name>
</gene>
<dbReference type="InterPro" id="IPR047200">
    <property type="entry name" value="MFS_YcaD-like"/>
</dbReference>
<dbReference type="SUPFAM" id="SSF103473">
    <property type="entry name" value="MFS general substrate transporter"/>
    <property type="match status" value="1"/>
</dbReference>
<dbReference type="Gene3D" id="1.20.1250.20">
    <property type="entry name" value="MFS general substrate transporter like domains"/>
    <property type="match status" value="2"/>
</dbReference>
<dbReference type="Pfam" id="PF07690">
    <property type="entry name" value="MFS_1"/>
    <property type="match status" value="2"/>
</dbReference>
<feature type="transmembrane region" description="Helical" evidence="4">
    <location>
        <begin position="131"/>
        <end position="152"/>
    </location>
</feature>
<accession>A0A6C1B1W0</accession>
<feature type="transmembrane region" description="Helical" evidence="4">
    <location>
        <begin position="158"/>
        <end position="181"/>
    </location>
</feature>
<dbReference type="KEGG" id="azq:G3580_00665"/>
<feature type="transmembrane region" description="Helical" evidence="4">
    <location>
        <begin position="325"/>
        <end position="347"/>
    </location>
</feature>